<dbReference type="Proteomes" id="UP000662939">
    <property type="component" value="Chromosome"/>
</dbReference>
<keyword evidence="11" id="KW-1185">Reference proteome</keyword>
<comment type="similarity">
    <text evidence="8">Belongs to the binding-protein-dependent transport system permease family.</text>
</comment>
<sequence length="239" mass="25988">MDLLFRTIEALPTYLEPLGVTLLVTVLSLFGSLILAFVLGLATGSRFLSVRFVGRTIVEFFRGTSLVVQLFWIAFAMPVLLGFSFDWLILSGVLALSLNFGAYASEVVRGAIAAVPSGQYEASTAINLSYWQRMRLVIIPQAWPEMIPPMSTQAVHLLKSTSLVSMIGIVDLTARANTVGARPGQDLLFQYGIILVIYFILAWLLAAGMRQLEHRAKRNIGRAPVATKNTATAGAGVVN</sequence>
<dbReference type="NCBIfam" id="TIGR01726">
    <property type="entry name" value="HEQRo_perm_3TM"/>
    <property type="match status" value="1"/>
</dbReference>
<dbReference type="InterPro" id="IPR035906">
    <property type="entry name" value="MetI-like_sf"/>
</dbReference>
<dbReference type="InterPro" id="IPR010065">
    <property type="entry name" value="AA_ABC_transptr_permease_3TM"/>
</dbReference>
<dbReference type="SUPFAM" id="SSF161098">
    <property type="entry name" value="MetI-like"/>
    <property type="match status" value="1"/>
</dbReference>
<keyword evidence="6 8" id="KW-1133">Transmembrane helix</keyword>
<evidence type="ECO:0000256" key="2">
    <source>
        <dbReference type="ARBA" id="ARBA00022448"/>
    </source>
</evidence>
<feature type="transmembrane region" description="Helical" evidence="8">
    <location>
        <begin position="188"/>
        <end position="208"/>
    </location>
</feature>
<organism evidence="10 11">
    <name type="scientific">Natronoglycomyces albus</name>
    <dbReference type="NCBI Taxonomy" id="2811108"/>
    <lineage>
        <taxon>Bacteria</taxon>
        <taxon>Bacillati</taxon>
        <taxon>Actinomycetota</taxon>
        <taxon>Actinomycetes</taxon>
        <taxon>Glycomycetales</taxon>
        <taxon>Glycomycetaceae</taxon>
        <taxon>Natronoglycomyces</taxon>
    </lineage>
</organism>
<keyword evidence="5" id="KW-0029">Amino-acid transport</keyword>
<evidence type="ECO:0000313" key="10">
    <source>
        <dbReference type="EMBL" id="QSB05961.1"/>
    </source>
</evidence>
<evidence type="ECO:0000313" key="11">
    <source>
        <dbReference type="Proteomes" id="UP000662939"/>
    </source>
</evidence>
<evidence type="ECO:0000256" key="8">
    <source>
        <dbReference type="RuleBase" id="RU363032"/>
    </source>
</evidence>
<name>A0A895XJM3_9ACTN</name>
<dbReference type="GO" id="GO:0022857">
    <property type="term" value="F:transmembrane transporter activity"/>
    <property type="evidence" value="ECO:0007669"/>
    <property type="project" value="InterPro"/>
</dbReference>
<gene>
    <name evidence="10" type="ORF">JQS30_03270</name>
</gene>
<reference evidence="10" key="1">
    <citation type="submission" date="2021-02" db="EMBL/GenBank/DDBJ databases">
        <title>Natronoglycomyces albus gen. nov., sp. nov, a haloalkaliphilic actinobacterium from a soda solonchak soil.</title>
        <authorList>
            <person name="Sorokin D.Y."/>
            <person name="Khijniak T.V."/>
            <person name="Zakharycheva A.P."/>
            <person name="Boueva O.V."/>
            <person name="Ariskina E.V."/>
            <person name="Hahnke R.L."/>
            <person name="Bunk B."/>
            <person name="Sproer C."/>
            <person name="Schumann P."/>
            <person name="Evtushenko L.I."/>
            <person name="Kublanov I.V."/>
        </authorList>
    </citation>
    <scope>NUCLEOTIDE SEQUENCE</scope>
    <source>
        <strain evidence="10">DSM 106290</strain>
    </source>
</reference>
<feature type="transmembrane region" description="Helical" evidence="8">
    <location>
        <begin position="63"/>
        <end position="81"/>
    </location>
</feature>
<keyword evidence="2 8" id="KW-0813">Transport</keyword>
<evidence type="ECO:0000256" key="1">
    <source>
        <dbReference type="ARBA" id="ARBA00004651"/>
    </source>
</evidence>
<protein>
    <submittedName>
        <fullName evidence="10">Amino acid ABC transporter permease</fullName>
    </submittedName>
</protein>
<evidence type="ECO:0000256" key="5">
    <source>
        <dbReference type="ARBA" id="ARBA00022970"/>
    </source>
</evidence>
<dbReference type="Gene3D" id="1.10.3720.10">
    <property type="entry name" value="MetI-like"/>
    <property type="match status" value="1"/>
</dbReference>
<dbReference type="PROSITE" id="PS50928">
    <property type="entry name" value="ABC_TM1"/>
    <property type="match status" value="1"/>
</dbReference>
<feature type="transmembrane region" description="Helical" evidence="8">
    <location>
        <begin position="20"/>
        <end position="42"/>
    </location>
</feature>
<dbReference type="RefSeq" id="WP_213171972.1">
    <property type="nucleotide sequence ID" value="NZ_CP070496.1"/>
</dbReference>
<dbReference type="GO" id="GO:0006865">
    <property type="term" value="P:amino acid transport"/>
    <property type="evidence" value="ECO:0007669"/>
    <property type="project" value="UniProtKB-KW"/>
</dbReference>
<dbReference type="AlphaFoldDB" id="A0A895XJM3"/>
<keyword evidence="4 8" id="KW-0812">Transmembrane</keyword>
<comment type="subcellular location">
    <subcellularLocation>
        <location evidence="1 8">Cell membrane</location>
        <topology evidence="1 8">Multi-pass membrane protein</topology>
    </subcellularLocation>
</comment>
<dbReference type="KEGG" id="nav:JQS30_03270"/>
<evidence type="ECO:0000256" key="7">
    <source>
        <dbReference type="ARBA" id="ARBA00023136"/>
    </source>
</evidence>
<evidence type="ECO:0000256" key="6">
    <source>
        <dbReference type="ARBA" id="ARBA00022989"/>
    </source>
</evidence>
<keyword evidence="3" id="KW-1003">Cell membrane</keyword>
<accession>A0A895XJM3</accession>
<dbReference type="InterPro" id="IPR000515">
    <property type="entry name" value="MetI-like"/>
</dbReference>
<evidence type="ECO:0000256" key="4">
    <source>
        <dbReference type="ARBA" id="ARBA00022692"/>
    </source>
</evidence>
<keyword evidence="7 8" id="KW-0472">Membrane</keyword>
<dbReference type="PANTHER" id="PTHR30614">
    <property type="entry name" value="MEMBRANE COMPONENT OF AMINO ACID ABC TRANSPORTER"/>
    <property type="match status" value="1"/>
</dbReference>
<dbReference type="InterPro" id="IPR043429">
    <property type="entry name" value="ArtM/GltK/GlnP/TcyL/YhdX-like"/>
</dbReference>
<proteinExistence type="inferred from homology"/>
<evidence type="ECO:0000259" key="9">
    <source>
        <dbReference type="PROSITE" id="PS50928"/>
    </source>
</evidence>
<evidence type="ECO:0000256" key="3">
    <source>
        <dbReference type="ARBA" id="ARBA00022475"/>
    </source>
</evidence>
<dbReference type="EMBL" id="CP070496">
    <property type="protein sequence ID" value="QSB05961.1"/>
    <property type="molecule type" value="Genomic_DNA"/>
</dbReference>
<dbReference type="Pfam" id="PF00528">
    <property type="entry name" value="BPD_transp_1"/>
    <property type="match status" value="1"/>
</dbReference>
<dbReference type="CDD" id="cd06261">
    <property type="entry name" value="TM_PBP2"/>
    <property type="match status" value="1"/>
</dbReference>
<feature type="domain" description="ABC transmembrane type-1" evidence="9">
    <location>
        <begin position="18"/>
        <end position="206"/>
    </location>
</feature>
<dbReference type="GO" id="GO:0043190">
    <property type="term" value="C:ATP-binding cassette (ABC) transporter complex"/>
    <property type="evidence" value="ECO:0007669"/>
    <property type="project" value="InterPro"/>
</dbReference>
<dbReference type="PANTHER" id="PTHR30614:SF0">
    <property type="entry name" value="L-CYSTINE TRANSPORT SYSTEM PERMEASE PROTEIN TCYL"/>
    <property type="match status" value="1"/>
</dbReference>